<feature type="domain" description="T-SNARE coiled-coil homology" evidence="6">
    <location>
        <begin position="255"/>
        <end position="317"/>
    </location>
</feature>
<dbReference type="FunFam" id="1.20.58.70:FF:000003">
    <property type="entry name" value="Qa-SNARE, Sso1/Syntaxin1-type, SYP12A-group"/>
    <property type="match status" value="1"/>
</dbReference>
<evidence type="ECO:0000313" key="7">
    <source>
        <dbReference type="EMBL" id="URE42840.1"/>
    </source>
</evidence>
<dbReference type="InterPro" id="IPR045242">
    <property type="entry name" value="Syntaxin"/>
</dbReference>
<proteinExistence type="inferred from homology"/>
<dbReference type="Pfam" id="PF05739">
    <property type="entry name" value="SNARE"/>
    <property type="match status" value="1"/>
</dbReference>
<evidence type="ECO:0000256" key="2">
    <source>
        <dbReference type="ARBA" id="ARBA00009063"/>
    </source>
</evidence>
<evidence type="ECO:0000313" key="8">
    <source>
        <dbReference type="Proteomes" id="UP001055439"/>
    </source>
</evidence>
<dbReference type="FunFam" id="1.20.5.110:FF:000008">
    <property type="entry name" value="Syntaxin 132"/>
    <property type="match status" value="1"/>
</dbReference>
<organism evidence="7 8">
    <name type="scientific">Musa troglodytarum</name>
    <name type="common">fe'i banana</name>
    <dbReference type="NCBI Taxonomy" id="320322"/>
    <lineage>
        <taxon>Eukaryota</taxon>
        <taxon>Viridiplantae</taxon>
        <taxon>Streptophyta</taxon>
        <taxon>Embryophyta</taxon>
        <taxon>Tracheophyta</taxon>
        <taxon>Spermatophyta</taxon>
        <taxon>Magnoliopsida</taxon>
        <taxon>Liliopsida</taxon>
        <taxon>Zingiberales</taxon>
        <taxon>Musaceae</taxon>
        <taxon>Musa</taxon>
    </lineage>
</organism>
<keyword evidence="4" id="KW-0653">Protein transport</keyword>
<gene>
    <name evidence="7" type="ORF">MUK42_04978</name>
</gene>
<feature type="transmembrane region" description="Helical" evidence="5">
    <location>
        <begin position="327"/>
        <end position="347"/>
    </location>
</feature>
<evidence type="ECO:0000256" key="4">
    <source>
        <dbReference type="ARBA" id="ARBA00022927"/>
    </source>
</evidence>
<dbReference type="GO" id="GO:0005886">
    <property type="term" value="C:plasma membrane"/>
    <property type="evidence" value="ECO:0007669"/>
    <property type="project" value="UniProtKB-SubCell"/>
</dbReference>
<dbReference type="CDD" id="cd15848">
    <property type="entry name" value="SNARE_syntaxin1-like"/>
    <property type="match status" value="1"/>
</dbReference>
<comment type="subcellular location">
    <subcellularLocation>
        <location evidence="1">Cell membrane</location>
        <topology evidence="1">Single-pass type IV membrane protein</topology>
    </subcellularLocation>
</comment>
<dbReference type="InterPro" id="IPR006011">
    <property type="entry name" value="Syntaxin_N"/>
</dbReference>
<evidence type="ECO:0000259" key="6">
    <source>
        <dbReference type="PROSITE" id="PS50192"/>
    </source>
</evidence>
<dbReference type="SMART" id="SM00397">
    <property type="entry name" value="t_SNARE"/>
    <property type="match status" value="1"/>
</dbReference>
<evidence type="ECO:0000256" key="5">
    <source>
        <dbReference type="SAM" id="Phobius"/>
    </source>
</evidence>
<dbReference type="GO" id="GO:0048278">
    <property type="term" value="P:vesicle docking"/>
    <property type="evidence" value="ECO:0007669"/>
    <property type="project" value="TreeGrafter"/>
</dbReference>
<protein>
    <submittedName>
        <fullName evidence="7">Universal stress protein</fullName>
    </submittedName>
</protein>
<dbReference type="PROSITE" id="PS50192">
    <property type="entry name" value="T_SNARE"/>
    <property type="match status" value="1"/>
</dbReference>
<dbReference type="GO" id="GO:0000149">
    <property type="term" value="F:SNARE binding"/>
    <property type="evidence" value="ECO:0007669"/>
    <property type="project" value="TreeGrafter"/>
</dbReference>
<evidence type="ECO:0000256" key="3">
    <source>
        <dbReference type="ARBA" id="ARBA00022448"/>
    </source>
</evidence>
<dbReference type="CDD" id="cd00179">
    <property type="entry name" value="SynN"/>
    <property type="match status" value="1"/>
</dbReference>
<comment type="similarity">
    <text evidence="2">Belongs to the syntaxin family.</text>
</comment>
<name>A0A9E7HZE1_9LILI</name>
<accession>A0A9E7HZE1</accession>
<dbReference type="SMART" id="SM00503">
    <property type="entry name" value="SynN"/>
    <property type="match status" value="1"/>
</dbReference>
<dbReference type="EMBL" id="CP097511">
    <property type="protein sequence ID" value="URE42840.1"/>
    <property type="molecule type" value="Genomic_DNA"/>
</dbReference>
<dbReference type="InterPro" id="IPR000727">
    <property type="entry name" value="T_SNARE_dom"/>
</dbReference>
<keyword evidence="5" id="KW-0472">Membrane</keyword>
<dbReference type="InterPro" id="IPR010989">
    <property type="entry name" value="SNARE"/>
</dbReference>
<dbReference type="Proteomes" id="UP001055439">
    <property type="component" value="Chromosome 9"/>
</dbReference>
<evidence type="ECO:0000256" key="1">
    <source>
        <dbReference type="ARBA" id="ARBA00004521"/>
    </source>
</evidence>
<sequence length="350" mass="38452">MEISSTSILEASPSSTGSPASLRRWIATWKHGNTSSRRRGTASKMNDLMTKSFMSYVELKKQALKDLEAGADDPPKVEAAAGGLTRVEEENLARFFSDVGGIQSEMDDVSSLLVDLRFLNEESKSSHSAKLLRGLRDRVDADVVAVLRKAKAIKARLESLDRSNAANRGVAACFTEGSPVDRTRVSVTNGLRTKLRGMMNGFQLLRERIVSDHRESLKRRYLNATGEAATEEAIDKMLSGASQVVGLLDHKGEVDLEALERQKAVSDIQRSLMQLHQVFLDMAIVMEGQEDQLNDIEENVARAKDYISGGTDRLVSANAMRKRNKKCTCLVCALLLVVISACLVLILTDP</sequence>
<dbReference type="Gene3D" id="1.20.58.70">
    <property type="match status" value="1"/>
</dbReference>
<keyword evidence="3" id="KW-0813">Transport</keyword>
<dbReference type="GO" id="GO:0031201">
    <property type="term" value="C:SNARE complex"/>
    <property type="evidence" value="ECO:0007669"/>
    <property type="project" value="TreeGrafter"/>
</dbReference>
<dbReference type="GO" id="GO:0005484">
    <property type="term" value="F:SNAP receptor activity"/>
    <property type="evidence" value="ECO:0007669"/>
    <property type="project" value="TreeGrafter"/>
</dbReference>
<dbReference type="GO" id="GO:0006906">
    <property type="term" value="P:vesicle fusion"/>
    <property type="evidence" value="ECO:0007669"/>
    <property type="project" value="TreeGrafter"/>
</dbReference>
<dbReference type="AlphaFoldDB" id="A0A9E7HZE1"/>
<dbReference type="OrthoDB" id="330671at2759"/>
<keyword evidence="5" id="KW-0812">Transmembrane</keyword>
<keyword evidence="8" id="KW-1185">Reference proteome</keyword>
<dbReference type="PANTHER" id="PTHR19957:SF91">
    <property type="entry name" value="SYNTAXIN-112"/>
    <property type="match status" value="1"/>
</dbReference>
<dbReference type="PANTHER" id="PTHR19957">
    <property type="entry name" value="SYNTAXIN"/>
    <property type="match status" value="1"/>
</dbReference>
<reference evidence="7" key="1">
    <citation type="submission" date="2022-05" db="EMBL/GenBank/DDBJ databases">
        <title>The Musa troglodytarum L. genome provides insights into the mechanism of non-climacteric behaviour and enrichment of carotenoids.</title>
        <authorList>
            <person name="Wang J."/>
        </authorList>
    </citation>
    <scope>NUCLEOTIDE SEQUENCE</scope>
    <source>
        <tissue evidence="7">Leaf</tissue>
    </source>
</reference>
<dbReference type="GO" id="GO:0006887">
    <property type="term" value="P:exocytosis"/>
    <property type="evidence" value="ECO:0007669"/>
    <property type="project" value="TreeGrafter"/>
</dbReference>
<dbReference type="GO" id="GO:0012505">
    <property type="term" value="C:endomembrane system"/>
    <property type="evidence" value="ECO:0007669"/>
    <property type="project" value="TreeGrafter"/>
</dbReference>
<dbReference type="GO" id="GO:0006886">
    <property type="term" value="P:intracellular protein transport"/>
    <property type="evidence" value="ECO:0007669"/>
    <property type="project" value="TreeGrafter"/>
</dbReference>
<keyword evidence="5" id="KW-1133">Transmembrane helix</keyword>
<dbReference type="Pfam" id="PF00804">
    <property type="entry name" value="Syntaxin"/>
    <property type="match status" value="1"/>
</dbReference>
<dbReference type="Gene3D" id="1.20.5.110">
    <property type="match status" value="1"/>
</dbReference>
<dbReference type="SUPFAM" id="SSF47661">
    <property type="entry name" value="t-snare proteins"/>
    <property type="match status" value="1"/>
</dbReference>